<dbReference type="InterPro" id="IPR004843">
    <property type="entry name" value="Calcineurin-like_PHP"/>
</dbReference>
<evidence type="ECO:0000256" key="11">
    <source>
        <dbReference type="PIRSR" id="PIRSR000948-1"/>
    </source>
</evidence>
<dbReference type="STRING" id="2018661.A0A2A2LUQ4"/>
<dbReference type="InterPro" id="IPR011160">
    <property type="entry name" value="Sphingomy_PDE"/>
</dbReference>
<sequence length="481" mass="54851">MYVFSRLTRHKPSVACGYLLPQCADSTDPEGAAWIVTLPPKPKDNPRKSRPIRYSSRSNAKDLRVLQLTDIHVDFQYLPGSEAQCSMPVCCRDNSSKPAQKAGYWGTAADCDIPPWTVEHMLQHISQSHQIDAIILTGDYINHVDWQYSEDEHLVALRKLQNLIVKYFPSTPTYWSLGNHEGVPVNSFAPHFVEERFWPTWLYNQLKNMSSPWVEGNVTNRQISKMGSYSTMMAPGLKLISLNTGFCETTNFFLYLKQSDPDGTMSWLVRELYASEKSGDAVHIMAHIPPGDGECLEGWARNYYRVVQRFANTITAQYFGHDHNDFFIVFYENMDDVNSRPVSVGYAAPSVTTYSNLNPAYRIYTLDASNRYVPSNFEVYTTDLYKYPTANDNPEWNQLYSAKEEYGLPDLSPNSWNKLINQIYTETSTRNTFTKNSFRSATPACDAACVRGLLCNLRMGHHNESLYCSPPKAYLLTNRVP</sequence>
<evidence type="ECO:0000256" key="9">
    <source>
        <dbReference type="ARBA" id="ARBA00023180"/>
    </source>
</evidence>
<evidence type="ECO:0000256" key="2">
    <source>
        <dbReference type="ARBA" id="ARBA00008234"/>
    </source>
</evidence>
<feature type="disulfide bond" evidence="12">
    <location>
        <begin position="91"/>
        <end position="111"/>
    </location>
</feature>
<dbReference type="GO" id="GO:0046513">
    <property type="term" value="P:ceramide biosynthetic process"/>
    <property type="evidence" value="ECO:0007669"/>
    <property type="project" value="TreeGrafter"/>
</dbReference>
<dbReference type="PANTHER" id="PTHR10340">
    <property type="entry name" value="SPHINGOMYELIN PHOSPHODIESTERASE"/>
    <property type="match status" value="1"/>
</dbReference>
<feature type="binding site" evidence="11">
    <location>
        <position position="139"/>
    </location>
    <ligand>
        <name>Zn(2+)</name>
        <dbReference type="ChEBI" id="CHEBI:29105"/>
        <label>2</label>
    </ligand>
</feature>
<evidence type="ECO:0000256" key="10">
    <source>
        <dbReference type="ARBA" id="ARBA00023295"/>
    </source>
</evidence>
<keyword evidence="9" id="KW-0325">Glycoprotein</keyword>
<dbReference type="GO" id="GO:0046872">
    <property type="term" value="F:metal ion binding"/>
    <property type="evidence" value="ECO:0007669"/>
    <property type="project" value="UniProtKB-KW"/>
</dbReference>
<feature type="domain" description="Calcineurin-like phosphoesterase" evidence="13">
    <location>
        <begin position="63"/>
        <end position="324"/>
    </location>
</feature>
<reference evidence="14 15" key="1">
    <citation type="journal article" date="2017" name="Curr. Biol.">
        <title>Genome architecture and evolution of a unichromosomal asexual nematode.</title>
        <authorList>
            <person name="Fradin H."/>
            <person name="Zegar C."/>
            <person name="Gutwein M."/>
            <person name="Lucas J."/>
            <person name="Kovtun M."/>
            <person name="Corcoran D."/>
            <person name="Baugh L.R."/>
            <person name="Kiontke K."/>
            <person name="Gunsalus K."/>
            <person name="Fitch D.H."/>
            <person name="Piano F."/>
        </authorList>
    </citation>
    <scope>NUCLEOTIDE SEQUENCE [LARGE SCALE GENOMIC DNA]</scope>
    <source>
        <strain evidence="14">PF1309</strain>
    </source>
</reference>
<evidence type="ECO:0000256" key="7">
    <source>
        <dbReference type="ARBA" id="ARBA00022833"/>
    </source>
</evidence>
<dbReference type="AlphaFoldDB" id="A0A2A2LUQ4"/>
<evidence type="ECO:0000256" key="4">
    <source>
        <dbReference type="ARBA" id="ARBA00022723"/>
    </source>
</evidence>
<dbReference type="GO" id="GO:0005615">
    <property type="term" value="C:extracellular space"/>
    <property type="evidence" value="ECO:0007669"/>
    <property type="project" value="TreeGrafter"/>
</dbReference>
<dbReference type="CDD" id="cd00842">
    <property type="entry name" value="MPP_ASMase"/>
    <property type="match status" value="1"/>
</dbReference>
<proteinExistence type="inferred from homology"/>
<evidence type="ECO:0000256" key="12">
    <source>
        <dbReference type="PIRSR" id="PIRSR000948-2"/>
    </source>
</evidence>
<keyword evidence="6" id="KW-0378">Hydrolase</keyword>
<evidence type="ECO:0000256" key="3">
    <source>
        <dbReference type="ARBA" id="ARBA00022525"/>
    </source>
</evidence>
<evidence type="ECO:0000256" key="6">
    <source>
        <dbReference type="ARBA" id="ARBA00022801"/>
    </source>
</evidence>
<keyword evidence="3" id="KW-0964">Secreted</keyword>
<feature type="binding site" evidence="11">
    <location>
        <position position="139"/>
    </location>
    <ligand>
        <name>Zn(2+)</name>
        <dbReference type="ChEBI" id="CHEBI:29105"/>
        <label>1</label>
    </ligand>
</feature>
<evidence type="ECO:0000313" key="14">
    <source>
        <dbReference type="EMBL" id="PAV89920.1"/>
    </source>
</evidence>
<feature type="binding site" evidence="11">
    <location>
        <position position="179"/>
    </location>
    <ligand>
        <name>Zn(2+)</name>
        <dbReference type="ChEBI" id="CHEBI:29105"/>
        <label>2</label>
    </ligand>
</feature>
<keyword evidence="10" id="KW-0326">Glycosidase</keyword>
<dbReference type="InterPro" id="IPR029052">
    <property type="entry name" value="Metallo-depent_PP-like"/>
</dbReference>
<accession>A0A2A2LUQ4</accession>
<keyword evidence="4 11" id="KW-0479">Metal-binding</keyword>
<keyword evidence="5" id="KW-0732">Signal</keyword>
<dbReference type="GO" id="GO:0061750">
    <property type="term" value="F:acid sphingomyelin phosphodiesterase activity"/>
    <property type="evidence" value="ECO:0007669"/>
    <property type="project" value="TreeGrafter"/>
</dbReference>
<dbReference type="OrthoDB" id="282973at2759"/>
<dbReference type="PIRSF" id="PIRSF000948">
    <property type="entry name" value="Sphingomy_PDE"/>
    <property type="match status" value="1"/>
</dbReference>
<protein>
    <recommendedName>
        <fullName evidence="13">Calcineurin-like phosphoesterase domain-containing protein</fullName>
    </recommendedName>
</protein>
<feature type="binding site" evidence="11">
    <location>
        <position position="287"/>
    </location>
    <ligand>
        <name>Zn(2+)</name>
        <dbReference type="ChEBI" id="CHEBI:29105"/>
        <label>2</label>
    </ligand>
</feature>
<dbReference type="GO" id="GO:0006685">
    <property type="term" value="P:sphingomyelin catabolic process"/>
    <property type="evidence" value="ECO:0007669"/>
    <property type="project" value="InterPro"/>
</dbReference>
<dbReference type="FunFam" id="3.60.21.10:FF:000077">
    <property type="entry name" value="Sphingomyelin phosphodiesterase"/>
    <property type="match status" value="1"/>
</dbReference>
<comment type="similarity">
    <text evidence="2">Belongs to the acid sphingomyelinase family.</text>
</comment>
<gene>
    <name evidence="14" type="ORF">WR25_15234</name>
</gene>
<dbReference type="Proteomes" id="UP000218231">
    <property type="component" value="Unassembled WGS sequence"/>
</dbReference>
<dbReference type="GO" id="GO:0016798">
    <property type="term" value="F:hydrolase activity, acting on glycosyl bonds"/>
    <property type="evidence" value="ECO:0007669"/>
    <property type="project" value="UniProtKB-KW"/>
</dbReference>
<feature type="disulfide bond" evidence="12">
    <location>
        <begin position="85"/>
        <end position="90"/>
    </location>
</feature>
<comment type="caution">
    <text evidence="14">The sequence shown here is derived from an EMBL/GenBank/DDBJ whole genome shotgun (WGS) entry which is preliminary data.</text>
</comment>
<dbReference type="GO" id="GO:0005764">
    <property type="term" value="C:lysosome"/>
    <property type="evidence" value="ECO:0007669"/>
    <property type="project" value="TreeGrafter"/>
</dbReference>
<evidence type="ECO:0000256" key="1">
    <source>
        <dbReference type="ARBA" id="ARBA00004613"/>
    </source>
</evidence>
<dbReference type="EMBL" id="LIAE01006417">
    <property type="protein sequence ID" value="PAV89920.1"/>
    <property type="molecule type" value="Genomic_DNA"/>
</dbReference>
<dbReference type="InterPro" id="IPR041805">
    <property type="entry name" value="ASMase/PPN1_MPP"/>
</dbReference>
<dbReference type="SUPFAM" id="SSF56300">
    <property type="entry name" value="Metallo-dependent phosphatases"/>
    <property type="match status" value="1"/>
</dbReference>
<evidence type="ECO:0000313" key="15">
    <source>
        <dbReference type="Proteomes" id="UP000218231"/>
    </source>
</evidence>
<dbReference type="GO" id="GO:0016020">
    <property type="term" value="C:membrane"/>
    <property type="evidence" value="ECO:0007669"/>
    <property type="project" value="GOC"/>
</dbReference>
<feature type="disulfide bond" evidence="12">
    <location>
        <begin position="445"/>
        <end position="449"/>
    </location>
</feature>
<feature type="binding site" evidence="11">
    <location>
        <position position="323"/>
    </location>
    <ligand>
        <name>Zn(2+)</name>
        <dbReference type="ChEBI" id="CHEBI:29105"/>
        <label>1</label>
    </ligand>
</feature>
<dbReference type="PANTHER" id="PTHR10340:SF34">
    <property type="entry name" value="SPHINGOMYELIN PHOSPHODIESTERASE"/>
    <property type="match status" value="1"/>
</dbReference>
<comment type="cofactor">
    <cofactor evidence="11">
        <name>Zn(2+)</name>
        <dbReference type="ChEBI" id="CHEBI:29105"/>
    </cofactor>
    <text evidence="11">Binds 2 Zn(2+) ions per subunit.</text>
</comment>
<evidence type="ECO:0000256" key="5">
    <source>
        <dbReference type="ARBA" id="ARBA00022729"/>
    </source>
</evidence>
<organism evidence="14 15">
    <name type="scientific">Diploscapter pachys</name>
    <dbReference type="NCBI Taxonomy" id="2018661"/>
    <lineage>
        <taxon>Eukaryota</taxon>
        <taxon>Metazoa</taxon>
        <taxon>Ecdysozoa</taxon>
        <taxon>Nematoda</taxon>
        <taxon>Chromadorea</taxon>
        <taxon>Rhabditida</taxon>
        <taxon>Rhabditina</taxon>
        <taxon>Rhabditomorpha</taxon>
        <taxon>Rhabditoidea</taxon>
        <taxon>Rhabditidae</taxon>
        <taxon>Diploscapter</taxon>
    </lineage>
</organism>
<keyword evidence="7 11" id="KW-0862">Zinc</keyword>
<feature type="disulfide bond" evidence="12">
    <location>
        <begin position="247"/>
        <end position="295"/>
    </location>
</feature>
<keyword evidence="8 12" id="KW-1015">Disulfide bond</keyword>
<name>A0A2A2LUQ4_9BILA</name>
<feature type="binding site" evidence="11">
    <location>
        <position position="321"/>
    </location>
    <ligand>
        <name>Zn(2+)</name>
        <dbReference type="ChEBI" id="CHEBI:29105"/>
        <label>2</label>
    </ligand>
</feature>
<feature type="binding site" evidence="11">
    <location>
        <position position="70"/>
    </location>
    <ligand>
        <name>Zn(2+)</name>
        <dbReference type="ChEBI" id="CHEBI:29105"/>
        <label>1</label>
    </ligand>
</feature>
<evidence type="ECO:0000256" key="8">
    <source>
        <dbReference type="ARBA" id="ARBA00023157"/>
    </source>
</evidence>
<evidence type="ECO:0000259" key="13">
    <source>
        <dbReference type="Pfam" id="PF00149"/>
    </source>
</evidence>
<feature type="binding site" evidence="11">
    <location>
        <position position="72"/>
    </location>
    <ligand>
        <name>Zn(2+)</name>
        <dbReference type="ChEBI" id="CHEBI:29105"/>
        <label>1</label>
    </ligand>
</feature>
<dbReference type="Pfam" id="PF00149">
    <property type="entry name" value="Metallophos"/>
    <property type="match status" value="1"/>
</dbReference>
<keyword evidence="15" id="KW-1185">Reference proteome</keyword>
<comment type="subcellular location">
    <subcellularLocation>
        <location evidence="1">Secreted</location>
    </subcellularLocation>
</comment>
<dbReference type="Gene3D" id="3.60.21.10">
    <property type="match status" value="1"/>
</dbReference>